<evidence type="ECO:0000313" key="2">
    <source>
        <dbReference type="EMBL" id="CAD7252860.1"/>
    </source>
</evidence>
<feature type="transmembrane region" description="Helical" evidence="1">
    <location>
        <begin position="88"/>
        <end position="108"/>
    </location>
</feature>
<accession>A0A7R9AF37</accession>
<keyword evidence="3" id="KW-1185">Reference proteome</keyword>
<keyword evidence="1" id="KW-0472">Membrane</keyword>
<dbReference type="EMBL" id="LR904461">
    <property type="protein sequence ID" value="CAD7252860.1"/>
    <property type="molecule type" value="Genomic_DNA"/>
</dbReference>
<keyword evidence="1" id="KW-0812">Transmembrane</keyword>
<protein>
    <submittedName>
        <fullName evidence="2">Uncharacterized protein</fullName>
    </submittedName>
</protein>
<keyword evidence="1" id="KW-1133">Transmembrane helix</keyword>
<dbReference type="AlphaFoldDB" id="A0A7R9AF37"/>
<proteinExistence type="predicted"/>
<gene>
    <name evidence="2" type="ORF">DSTB1V02_LOCUS12611</name>
</gene>
<name>A0A7R9AF37_9CRUS</name>
<evidence type="ECO:0000313" key="3">
    <source>
        <dbReference type="Proteomes" id="UP000677054"/>
    </source>
</evidence>
<feature type="transmembrane region" description="Helical" evidence="1">
    <location>
        <begin position="140"/>
        <end position="161"/>
    </location>
</feature>
<dbReference type="EMBL" id="CAJPEV010004944">
    <property type="protein sequence ID" value="CAG0902529.1"/>
    <property type="molecule type" value="Genomic_DNA"/>
</dbReference>
<reference evidence="2" key="1">
    <citation type="submission" date="2020-11" db="EMBL/GenBank/DDBJ databases">
        <authorList>
            <person name="Tran Van P."/>
        </authorList>
    </citation>
    <scope>NUCLEOTIDE SEQUENCE</scope>
</reference>
<organism evidence="2">
    <name type="scientific">Darwinula stevensoni</name>
    <dbReference type="NCBI Taxonomy" id="69355"/>
    <lineage>
        <taxon>Eukaryota</taxon>
        <taxon>Metazoa</taxon>
        <taxon>Ecdysozoa</taxon>
        <taxon>Arthropoda</taxon>
        <taxon>Crustacea</taxon>
        <taxon>Oligostraca</taxon>
        <taxon>Ostracoda</taxon>
        <taxon>Podocopa</taxon>
        <taxon>Podocopida</taxon>
        <taxon>Darwinulocopina</taxon>
        <taxon>Darwinuloidea</taxon>
        <taxon>Darwinulidae</taxon>
        <taxon>Darwinula</taxon>
    </lineage>
</organism>
<sequence>MRSRMSLGARESGERRMRAYRSLGDSRGSLRLPRSAACSTLRSSSWWPRGRRTREMKGSNVELVDGDVVRVSFCCYDRMTTVKRARTLRNLGWIFLLLAVAVAGLMVAHERKLEAGMSPRCWESDEWDKWGPDCIGVFDLLLLVWLVASCVLLVAVGIWLAQVHQVALNEETLRKARTMARPDLCSAPRFRPPGYGFGNSQPDGFGSSRPWHPQPSPQRVGTY</sequence>
<evidence type="ECO:0000256" key="1">
    <source>
        <dbReference type="SAM" id="Phobius"/>
    </source>
</evidence>
<dbReference type="Proteomes" id="UP000677054">
    <property type="component" value="Unassembled WGS sequence"/>
</dbReference>